<gene>
    <name evidence="1" type="ORF">GQN54_12355</name>
</gene>
<evidence type="ECO:0000313" key="2">
    <source>
        <dbReference type="Proteomes" id="UP000470771"/>
    </source>
</evidence>
<reference evidence="1 2" key="1">
    <citation type="submission" date="2019-12" db="EMBL/GenBank/DDBJ databases">
        <authorList>
            <person name="Zhao J."/>
        </authorList>
    </citation>
    <scope>NUCLEOTIDE SEQUENCE [LARGE SCALE GENOMIC DNA]</scope>
    <source>
        <strain evidence="1 2">S-15</strain>
    </source>
</reference>
<protein>
    <recommendedName>
        <fullName evidence="3">Lipoprotein</fullName>
    </recommendedName>
</protein>
<dbReference type="RefSeq" id="WP_160633865.1">
    <property type="nucleotide sequence ID" value="NZ_WWNE01000012.1"/>
</dbReference>
<dbReference type="PROSITE" id="PS51257">
    <property type="entry name" value="PROKAR_LIPOPROTEIN"/>
    <property type="match status" value="1"/>
</dbReference>
<proteinExistence type="predicted"/>
<comment type="caution">
    <text evidence="1">The sequence shown here is derived from an EMBL/GenBank/DDBJ whole genome shotgun (WGS) entry which is preliminary data.</text>
</comment>
<accession>A0A6N9NNC0</accession>
<sequence>MKSFNAIVLILGVTVSCIFTSCSKDEPEDPIFCTEEFRYITLEVEGDSLTFFYTIRMINNDTLFPENNAPIYDNRYVVLSDQYSSLLKNKSEAFQFVGLVNDSIVLKLDYTIAADNCHIFKVSGPAYHQL</sequence>
<organism evidence="1 2">
    <name type="scientific">Acidiluteibacter ferrifornacis</name>
    <dbReference type="NCBI Taxonomy" id="2692424"/>
    <lineage>
        <taxon>Bacteria</taxon>
        <taxon>Pseudomonadati</taxon>
        <taxon>Bacteroidota</taxon>
        <taxon>Flavobacteriia</taxon>
        <taxon>Flavobacteriales</taxon>
        <taxon>Cryomorphaceae</taxon>
        <taxon>Acidiluteibacter</taxon>
    </lineage>
</organism>
<name>A0A6N9NNC0_9FLAO</name>
<evidence type="ECO:0000313" key="1">
    <source>
        <dbReference type="EMBL" id="NBG66911.1"/>
    </source>
</evidence>
<keyword evidence="2" id="KW-1185">Reference proteome</keyword>
<dbReference type="EMBL" id="WWNE01000012">
    <property type="protein sequence ID" value="NBG66911.1"/>
    <property type="molecule type" value="Genomic_DNA"/>
</dbReference>
<dbReference type="Proteomes" id="UP000470771">
    <property type="component" value="Unassembled WGS sequence"/>
</dbReference>
<evidence type="ECO:0008006" key="3">
    <source>
        <dbReference type="Google" id="ProtNLM"/>
    </source>
</evidence>
<dbReference type="AlphaFoldDB" id="A0A6N9NNC0"/>